<organism evidence="2 3">
    <name type="scientific">Salinivibrio siamensis</name>
    <dbReference type="NCBI Taxonomy" id="414286"/>
    <lineage>
        <taxon>Bacteria</taxon>
        <taxon>Pseudomonadati</taxon>
        <taxon>Pseudomonadota</taxon>
        <taxon>Gammaproteobacteria</taxon>
        <taxon>Vibrionales</taxon>
        <taxon>Vibrionaceae</taxon>
        <taxon>Salinivibrio</taxon>
    </lineage>
</organism>
<reference evidence="2 3" key="1">
    <citation type="journal article" date="2017" name="Genome Announc.">
        <title>Draft Genome Sequences of Salinivibrio proteolyticus, Salinivibrio sharmensis, Salinivibrio siamensis, Salinivibrio costicola subsp. alcaliphilus, Salinivibrio costicola subsp. vallismortis, and 29 New Isolates Belonging to the Genus Salinivibrio.</title>
        <authorList>
            <person name="Lopez-Hermoso C."/>
            <person name="de la Haba R.R."/>
            <person name="Sanchez-Porro C."/>
            <person name="Bayliss S.C."/>
            <person name="Feil E.J."/>
            <person name="Ventosa A."/>
        </authorList>
    </citation>
    <scope>NUCLEOTIDE SEQUENCE [LARGE SCALE GENOMIC DNA]</scope>
    <source>
        <strain evidence="2 3">JCM 14472</strain>
    </source>
</reference>
<evidence type="ECO:0000313" key="3">
    <source>
        <dbReference type="Proteomes" id="UP000189410"/>
    </source>
</evidence>
<name>A0ABX3KAH3_9GAMM</name>
<accession>A0ABX3KAH3</accession>
<dbReference type="RefSeq" id="WP_077667937.1">
    <property type="nucleotide sequence ID" value="NZ_MUFB01000010.1"/>
</dbReference>
<evidence type="ECO:0000256" key="1">
    <source>
        <dbReference type="SAM" id="Phobius"/>
    </source>
</evidence>
<gene>
    <name evidence="2" type="ORF">BZG73_06940</name>
</gene>
<feature type="transmembrane region" description="Helical" evidence="1">
    <location>
        <begin position="85"/>
        <end position="105"/>
    </location>
</feature>
<keyword evidence="1" id="KW-0472">Membrane</keyword>
<feature type="transmembrane region" description="Helical" evidence="1">
    <location>
        <begin position="41"/>
        <end position="64"/>
    </location>
</feature>
<protein>
    <recommendedName>
        <fullName evidence="4">Lipoprotein</fullName>
    </recommendedName>
</protein>
<sequence>MILIHCLAAIIASLCVATFFCTTVLVELFGSTMAIEAAKSLIVWPGLFVLVPSIVVAGSSGFVLAKTKGNRGGLIQNKKKRMPFIALNGLLVLVPCALLLDSWASNGGLGTRFYIVQLIELIAGAINLLLLGKNMRDGFRLTNRFRN</sequence>
<feature type="transmembrane region" description="Helical" evidence="1">
    <location>
        <begin position="111"/>
        <end position="131"/>
    </location>
</feature>
<keyword evidence="3" id="KW-1185">Reference proteome</keyword>
<proteinExistence type="predicted"/>
<keyword evidence="1" id="KW-1133">Transmembrane helix</keyword>
<keyword evidence="1" id="KW-0812">Transmembrane</keyword>
<dbReference type="EMBL" id="MUFB01000010">
    <property type="protein sequence ID" value="OOE85831.1"/>
    <property type="molecule type" value="Genomic_DNA"/>
</dbReference>
<evidence type="ECO:0008006" key="4">
    <source>
        <dbReference type="Google" id="ProtNLM"/>
    </source>
</evidence>
<dbReference type="Proteomes" id="UP000189410">
    <property type="component" value="Unassembled WGS sequence"/>
</dbReference>
<evidence type="ECO:0000313" key="2">
    <source>
        <dbReference type="EMBL" id="OOE85831.1"/>
    </source>
</evidence>
<comment type="caution">
    <text evidence="2">The sequence shown here is derived from an EMBL/GenBank/DDBJ whole genome shotgun (WGS) entry which is preliminary data.</text>
</comment>